<keyword evidence="3" id="KW-1185">Reference proteome</keyword>
<dbReference type="GO" id="GO:0004519">
    <property type="term" value="F:endonuclease activity"/>
    <property type="evidence" value="ECO:0007669"/>
    <property type="project" value="InterPro"/>
</dbReference>
<dbReference type="GO" id="GO:0003676">
    <property type="term" value="F:nucleic acid binding"/>
    <property type="evidence" value="ECO:0007669"/>
    <property type="project" value="InterPro"/>
</dbReference>
<reference evidence="2 3" key="1">
    <citation type="submission" date="2020-01" db="EMBL/GenBank/DDBJ databases">
        <authorList>
            <person name="Kim M.K."/>
        </authorList>
    </citation>
    <scope>NUCLEOTIDE SEQUENCE [LARGE SCALE GENOMIC DNA]</scope>
    <source>
        <strain evidence="2 3">172606-1</strain>
    </source>
</reference>
<dbReference type="KEGG" id="rhoz:GXP67_12570"/>
<dbReference type="Pfam" id="PF01844">
    <property type="entry name" value="HNH"/>
    <property type="match status" value="1"/>
</dbReference>
<organism evidence="2 3">
    <name type="scientific">Rhodocytophaga rosea</name>
    <dbReference type="NCBI Taxonomy" id="2704465"/>
    <lineage>
        <taxon>Bacteria</taxon>
        <taxon>Pseudomonadati</taxon>
        <taxon>Bacteroidota</taxon>
        <taxon>Cytophagia</taxon>
        <taxon>Cytophagales</taxon>
        <taxon>Rhodocytophagaceae</taxon>
        <taxon>Rhodocytophaga</taxon>
    </lineage>
</organism>
<sequence>MNYIQNLWLSTCKLKPYDFYNINPSEFLDFHHITPLSLRKSSVNTITSEKDVVLLCPNCHTAIHKQMSSKRVARINLIDFKKELENKV</sequence>
<name>A0A6C0GHC9_9BACT</name>
<dbReference type="AlphaFoldDB" id="A0A6C0GHC9"/>
<dbReference type="Proteomes" id="UP000480178">
    <property type="component" value="Chromosome"/>
</dbReference>
<dbReference type="InterPro" id="IPR002711">
    <property type="entry name" value="HNH"/>
</dbReference>
<feature type="domain" description="HNH" evidence="1">
    <location>
        <begin position="25"/>
        <end position="66"/>
    </location>
</feature>
<accession>A0A6C0GHC9</accession>
<dbReference type="RefSeq" id="WP_162443439.1">
    <property type="nucleotide sequence ID" value="NZ_CP048222.1"/>
</dbReference>
<evidence type="ECO:0000313" key="2">
    <source>
        <dbReference type="EMBL" id="QHT67408.1"/>
    </source>
</evidence>
<gene>
    <name evidence="2" type="ORF">GXP67_12570</name>
</gene>
<dbReference type="CDD" id="cd00085">
    <property type="entry name" value="HNHc"/>
    <property type="match status" value="1"/>
</dbReference>
<protein>
    <recommendedName>
        <fullName evidence="1">HNH domain-containing protein</fullName>
    </recommendedName>
</protein>
<evidence type="ECO:0000259" key="1">
    <source>
        <dbReference type="Pfam" id="PF01844"/>
    </source>
</evidence>
<dbReference type="GO" id="GO:0008270">
    <property type="term" value="F:zinc ion binding"/>
    <property type="evidence" value="ECO:0007669"/>
    <property type="project" value="InterPro"/>
</dbReference>
<dbReference type="InterPro" id="IPR003615">
    <property type="entry name" value="HNH_nuc"/>
</dbReference>
<dbReference type="EMBL" id="CP048222">
    <property type="protein sequence ID" value="QHT67408.1"/>
    <property type="molecule type" value="Genomic_DNA"/>
</dbReference>
<evidence type="ECO:0000313" key="3">
    <source>
        <dbReference type="Proteomes" id="UP000480178"/>
    </source>
</evidence>
<proteinExistence type="predicted"/>